<evidence type="ECO:0000256" key="2">
    <source>
        <dbReference type="ARBA" id="ARBA00023082"/>
    </source>
</evidence>
<proteinExistence type="predicted"/>
<dbReference type="Gene3D" id="1.20.140.160">
    <property type="match status" value="1"/>
</dbReference>
<dbReference type="SUPFAM" id="SSF88946">
    <property type="entry name" value="Sigma2 domain of RNA polymerase sigma factors"/>
    <property type="match status" value="1"/>
</dbReference>
<dbReference type="InterPro" id="IPR013325">
    <property type="entry name" value="RNA_pol_sigma_r2"/>
</dbReference>
<gene>
    <name evidence="9" type="ORF">ACFO4E_11195</name>
</gene>
<dbReference type="InterPro" id="IPR007630">
    <property type="entry name" value="RNA_pol_sigma70_r4"/>
</dbReference>
<dbReference type="Gene3D" id="1.20.120.1810">
    <property type="match status" value="1"/>
</dbReference>
<dbReference type="Pfam" id="PF04545">
    <property type="entry name" value="Sigma70_r4"/>
    <property type="match status" value="1"/>
</dbReference>
<dbReference type="InterPro" id="IPR014284">
    <property type="entry name" value="RNA_pol_sigma-70_dom"/>
</dbReference>
<dbReference type="PANTHER" id="PTHR30385">
    <property type="entry name" value="SIGMA FACTOR F FLAGELLAR"/>
    <property type="match status" value="1"/>
</dbReference>
<evidence type="ECO:0000259" key="6">
    <source>
        <dbReference type="Pfam" id="PF04539"/>
    </source>
</evidence>
<name>A0ABV9DWN7_9ACTN</name>
<dbReference type="CDD" id="cd06171">
    <property type="entry name" value="Sigma70_r4"/>
    <property type="match status" value="1"/>
</dbReference>
<evidence type="ECO:0000259" key="8">
    <source>
        <dbReference type="Pfam" id="PF04545"/>
    </source>
</evidence>
<feature type="region of interest" description="Disordered" evidence="5">
    <location>
        <begin position="1"/>
        <end position="50"/>
    </location>
</feature>
<dbReference type="NCBIfam" id="TIGR02937">
    <property type="entry name" value="sigma70-ECF"/>
    <property type="match status" value="1"/>
</dbReference>
<evidence type="ECO:0000256" key="5">
    <source>
        <dbReference type="SAM" id="MobiDB-lite"/>
    </source>
</evidence>
<dbReference type="PANTHER" id="PTHR30385:SF4">
    <property type="entry name" value="RNA POLYMERASE SIGMA-E FACTOR"/>
    <property type="match status" value="1"/>
</dbReference>
<reference evidence="10" key="1">
    <citation type="journal article" date="2019" name="Int. J. Syst. Evol. Microbiol.">
        <title>The Global Catalogue of Microorganisms (GCM) 10K type strain sequencing project: providing services to taxonomists for standard genome sequencing and annotation.</title>
        <authorList>
            <consortium name="The Broad Institute Genomics Platform"/>
            <consortium name="The Broad Institute Genome Sequencing Center for Infectious Disease"/>
            <person name="Wu L."/>
            <person name="Ma J."/>
        </authorList>
    </citation>
    <scope>NUCLEOTIDE SEQUENCE [LARGE SCALE GENOMIC DNA]</scope>
    <source>
        <strain evidence="10">XZYJ18</strain>
    </source>
</reference>
<dbReference type="RefSeq" id="WP_378573624.1">
    <property type="nucleotide sequence ID" value="NZ_JBHSFQ010000008.1"/>
</dbReference>
<dbReference type="InterPro" id="IPR014322">
    <property type="entry name" value="RNA_pol_sigma-B/F/G"/>
</dbReference>
<sequence>MGTPTASARHRNRNRPTAATRPVRDRPRRDRTVLDHTAERPAAETAVSPASAEDLLGDLARLAPRHTPGDADKAARIRTRVVEMYTPLARGQARRYRGRGEPAADLEQVAMLGLMKAISGYDPGHGKPFISYLLPTVTGELKRHFRDTTWAIRVPRKHQEKRAELNRFTEEFTQEHGRTPTTPETAEALGLDVRETNELLEAATAYSALSLDAPRGTDDDGDPDTLADALGEHDDDLQRVIDREALKAALATLPDRRRRIMLMRYFGNKTQSEIAGTIGVSQMQISRLIRQTLDELHTHITGQN</sequence>
<dbReference type="InterPro" id="IPR007624">
    <property type="entry name" value="RNA_pol_sigma70_r3"/>
</dbReference>
<dbReference type="Pfam" id="PF04539">
    <property type="entry name" value="Sigma70_r3"/>
    <property type="match status" value="1"/>
</dbReference>
<comment type="caution">
    <text evidence="9">The sequence shown here is derived from an EMBL/GenBank/DDBJ whole genome shotgun (WGS) entry which is preliminary data.</text>
</comment>
<feature type="domain" description="RNA polymerase sigma-70 region 3" evidence="6">
    <location>
        <begin position="160"/>
        <end position="229"/>
    </location>
</feature>
<dbReference type="NCBIfam" id="TIGR02980">
    <property type="entry name" value="SigBFG"/>
    <property type="match status" value="1"/>
</dbReference>
<organism evidence="9 10">
    <name type="scientific">Nocardiopsis mangrovi</name>
    <dbReference type="NCBI Taxonomy" id="1179818"/>
    <lineage>
        <taxon>Bacteria</taxon>
        <taxon>Bacillati</taxon>
        <taxon>Actinomycetota</taxon>
        <taxon>Actinomycetes</taxon>
        <taxon>Streptosporangiales</taxon>
        <taxon>Nocardiopsidaceae</taxon>
        <taxon>Nocardiopsis</taxon>
    </lineage>
</organism>
<keyword evidence="3" id="KW-0238">DNA-binding</keyword>
<feature type="region of interest" description="Disordered" evidence="5">
    <location>
        <begin position="211"/>
        <end position="230"/>
    </location>
</feature>
<dbReference type="PRINTS" id="PR00046">
    <property type="entry name" value="SIGMA70FCT"/>
</dbReference>
<protein>
    <submittedName>
        <fullName evidence="9">SigB/SigF/SigG family RNA polymerase sigma factor</fullName>
    </submittedName>
</protein>
<evidence type="ECO:0000256" key="4">
    <source>
        <dbReference type="ARBA" id="ARBA00023163"/>
    </source>
</evidence>
<dbReference type="Proteomes" id="UP001595923">
    <property type="component" value="Unassembled WGS sequence"/>
</dbReference>
<evidence type="ECO:0000256" key="1">
    <source>
        <dbReference type="ARBA" id="ARBA00023015"/>
    </source>
</evidence>
<keyword evidence="1" id="KW-0805">Transcription regulation</keyword>
<dbReference type="SUPFAM" id="SSF88659">
    <property type="entry name" value="Sigma3 and sigma4 domains of RNA polymerase sigma factors"/>
    <property type="match status" value="2"/>
</dbReference>
<dbReference type="EMBL" id="JBHSFQ010000008">
    <property type="protein sequence ID" value="MFC4562418.1"/>
    <property type="molecule type" value="Genomic_DNA"/>
</dbReference>
<dbReference type="InterPro" id="IPR013324">
    <property type="entry name" value="RNA_pol_sigma_r3/r4-like"/>
</dbReference>
<keyword evidence="10" id="KW-1185">Reference proteome</keyword>
<accession>A0ABV9DWN7</accession>
<dbReference type="Pfam" id="PF04542">
    <property type="entry name" value="Sigma70_r2"/>
    <property type="match status" value="1"/>
</dbReference>
<keyword evidence="4" id="KW-0804">Transcription</keyword>
<dbReference type="InterPro" id="IPR007627">
    <property type="entry name" value="RNA_pol_sigma70_r2"/>
</dbReference>
<evidence type="ECO:0000259" key="7">
    <source>
        <dbReference type="Pfam" id="PF04542"/>
    </source>
</evidence>
<dbReference type="InterPro" id="IPR000943">
    <property type="entry name" value="RNA_pol_sigma70"/>
</dbReference>
<feature type="compositionally biased region" description="Basic and acidic residues" evidence="5">
    <location>
        <begin position="22"/>
        <end position="42"/>
    </location>
</feature>
<feature type="domain" description="RNA polymerase sigma-70 region 4" evidence="8">
    <location>
        <begin position="249"/>
        <end position="296"/>
    </location>
</feature>
<evidence type="ECO:0000313" key="10">
    <source>
        <dbReference type="Proteomes" id="UP001595923"/>
    </source>
</evidence>
<feature type="domain" description="RNA polymerase sigma-70 region 2" evidence="7">
    <location>
        <begin position="82"/>
        <end position="150"/>
    </location>
</feature>
<evidence type="ECO:0000256" key="3">
    <source>
        <dbReference type="ARBA" id="ARBA00023125"/>
    </source>
</evidence>
<keyword evidence="2" id="KW-0731">Sigma factor</keyword>
<evidence type="ECO:0000313" key="9">
    <source>
        <dbReference type="EMBL" id="MFC4562418.1"/>
    </source>
</evidence>